<dbReference type="AlphaFoldDB" id="A0A0B0EKC1"/>
<dbReference type="eggNOG" id="ENOG5034CDJ">
    <property type="taxonomic scope" value="Bacteria"/>
</dbReference>
<name>A0A0B0EKC1_9BACT</name>
<comment type="caution">
    <text evidence="2">The sequence shown here is derived from an EMBL/GenBank/DDBJ whole genome shotgun (WGS) entry which is preliminary data.</text>
</comment>
<accession>A0A0B0EKC1</accession>
<feature type="region of interest" description="Disordered" evidence="1">
    <location>
        <begin position="40"/>
        <end position="59"/>
    </location>
</feature>
<proteinExistence type="predicted"/>
<evidence type="ECO:0000313" key="2">
    <source>
        <dbReference type="EMBL" id="KHE93029.1"/>
    </source>
</evidence>
<sequence>MSWDCPHLKRDECIRLKKVCRPLQKGCVLEGKVTFVDDQLNKREENKKSDSATNRKTTI</sequence>
<dbReference type="EMBL" id="JRYO01000081">
    <property type="protein sequence ID" value="KHE93029.1"/>
    <property type="molecule type" value="Genomic_DNA"/>
</dbReference>
<organism evidence="2 3">
    <name type="scientific">Candidatus Scalindua brodae</name>
    <dbReference type="NCBI Taxonomy" id="237368"/>
    <lineage>
        <taxon>Bacteria</taxon>
        <taxon>Pseudomonadati</taxon>
        <taxon>Planctomycetota</taxon>
        <taxon>Candidatus Brocadiia</taxon>
        <taxon>Candidatus Brocadiales</taxon>
        <taxon>Candidatus Scalinduaceae</taxon>
        <taxon>Candidatus Scalindua</taxon>
    </lineage>
</organism>
<reference evidence="2 3" key="1">
    <citation type="submission" date="2014-10" db="EMBL/GenBank/DDBJ databases">
        <title>Draft genome of anammox bacterium scalindua brodae, obtained using differential coverage binning of sequence data from two enrichment reactors.</title>
        <authorList>
            <person name="Speth D.R."/>
            <person name="Russ L."/>
            <person name="Kartal B."/>
            <person name="Op den Camp H.J."/>
            <person name="Dutilh B.E."/>
            <person name="Jetten M.S."/>
        </authorList>
    </citation>
    <scope>NUCLEOTIDE SEQUENCE [LARGE SCALE GENOMIC DNA]</scope>
    <source>
        <strain evidence="2">RU1</strain>
    </source>
</reference>
<evidence type="ECO:0000313" key="3">
    <source>
        <dbReference type="Proteomes" id="UP000030652"/>
    </source>
</evidence>
<feature type="compositionally biased region" description="Basic and acidic residues" evidence="1">
    <location>
        <begin position="40"/>
        <end position="50"/>
    </location>
</feature>
<dbReference type="Proteomes" id="UP000030652">
    <property type="component" value="Unassembled WGS sequence"/>
</dbReference>
<protein>
    <submittedName>
        <fullName evidence="2">Uncharacterized protein</fullName>
    </submittedName>
</protein>
<gene>
    <name evidence="2" type="ORF">SCABRO_01192</name>
</gene>
<evidence type="ECO:0000256" key="1">
    <source>
        <dbReference type="SAM" id="MobiDB-lite"/>
    </source>
</evidence>